<name>A0A9D2Q246_9MICO</name>
<proteinExistence type="predicted"/>
<evidence type="ECO:0000256" key="1">
    <source>
        <dbReference type="SAM" id="Phobius"/>
    </source>
</evidence>
<reference evidence="2" key="2">
    <citation type="submission" date="2021-04" db="EMBL/GenBank/DDBJ databases">
        <authorList>
            <person name="Gilroy R."/>
        </authorList>
    </citation>
    <scope>NUCLEOTIDE SEQUENCE</scope>
    <source>
        <strain evidence="2">CHK130-7132</strain>
    </source>
</reference>
<comment type="caution">
    <text evidence="2">The sequence shown here is derived from an EMBL/GenBank/DDBJ whole genome shotgun (WGS) entry which is preliminary data.</text>
</comment>
<gene>
    <name evidence="2" type="ORF">H9932_14840</name>
</gene>
<dbReference type="NCBIfam" id="NF038065">
    <property type="entry name" value="Pr6Pr"/>
    <property type="match status" value="1"/>
</dbReference>
<sequence length="240" mass="26292">MSTPAPGPRPALREASPCAVDAAVRPSTRERLAVGLRAAVALLVLAALAWSTVQAVQDGVLAQHVSFFTNQSNLLFALLLAASVALPHRRRPPWWDDVRGAAAFYLMMTGIIYALLVAPLDELLRWDIGWTGIVLHRLAPIAALLDWLLAPRRRRPSAWRLPGWLAYPVAYLVLTWLRGGVTGWYPYDFLDPTVSSWPQVLATTAVVLIAFLVIAAAVHLLQGGLHRKEVPGRDPGPDLR</sequence>
<dbReference type="InterPro" id="IPR049713">
    <property type="entry name" value="Pr6Pr-like"/>
</dbReference>
<dbReference type="AlphaFoldDB" id="A0A9D2Q246"/>
<protein>
    <submittedName>
        <fullName evidence="2">Pr6Pr family membrane protein</fullName>
    </submittedName>
</protein>
<accession>A0A9D2Q246</accession>
<dbReference type="Proteomes" id="UP000823854">
    <property type="component" value="Unassembled WGS sequence"/>
</dbReference>
<feature type="transmembrane region" description="Helical" evidence="1">
    <location>
        <begin position="98"/>
        <end position="116"/>
    </location>
</feature>
<feature type="transmembrane region" description="Helical" evidence="1">
    <location>
        <begin position="199"/>
        <end position="221"/>
    </location>
</feature>
<keyword evidence="1" id="KW-1133">Transmembrane helix</keyword>
<dbReference type="EMBL" id="DWWC01000319">
    <property type="protein sequence ID" value="HJC70936.1"/>
    <property type="molecule type" value="Genomic_DNA"/>
</dbReference>
<feature type="transmembrane region" description="Helical" evidence="1">
    <location>
        <begin position="161"/>
        <end position="179"/>
    </location>
</feature>
<keyword evidence="1" id="KW-0812">Transmembrane</keyword>
<organism evidence="2 3">
    <name type="scientific">Candidatus Brachybacterium intestinipullorum</name>
    <dbReference type="NCBI Taxonomy" id="2838512"/>
    <lineage>
        <taxon>Bacteria</taxon>
        <taxon>Bacillati</taxon>
        <taxon>Actinomycetota</taxon>
        <taxon>Actinomycetes</taxon>
        <taxon>Micrococcales</taxon>
        <taxon>Dermabacteraceae</taxon>
        <taxon>Brachybacterium</taxon>
    </lineage>
</organism>
<evidence type="ECO:0000313" key="2">
    <source>
        <dbReference type="EMBL" id="HJC70936.1"/>
    </source>
</evidence>
<feature type="transmembrane region" description="Helical" evidence="1">
    <location>
        <begin position="34"/>
        <end position="53"/>
    </location>
</feature>
<keyword evidence="1" id="KW-0472">Membrane</keyword>
<evidence type="ECO:0000313" key="3">
    <source>
        <dbReference type="Proteomes" id="UP000823854"/>
    </source>
</evidence>
<reference evidence="2" key="1">
    <citation type="journal article" date="2021" name="PeerJ">
        <title>Extensive microbial diversity within the chicken gut microbiome revealed by metagenomics and culture.</title>
        <authorList>
            <person name="Gilroy R."/>
            <person name="Ravi A."/>
            <person name="Getino M."/>
            <person name="Pursley I."/>
            <person name="Horton D.L."/>
            <person name="Alikhan N.F."/>
            <person name="Baker D."/>
            <person name="Gharbi K."/>
            <person name="Hall N."/>
            <person name="Watson M."/>
            <person name="Adriaenssens E.M."/>
            <person name="Foster-Nyarko E."/>
            <person name="Jarju S."/>
            <person name="Secka A."/>
            <person name="Antonio M."/>
            <person name="Oren A."/>
            <person name="Chaudhuri R.R."/>
            <person name="La Ragione R."/>
            <person name="Hildebrand F."/>
            <person name="Pallen M.J."/>
        </authorList>
    </citation>
    <scope>NUCLEOTIDE SEQUENCE</scope>
    <source>
        <strain evidence="2">CHK130-7132</strain>
    </source>
</reference>
<feature type="transmembrane region" description="Helical" evidence="1">
    <location>
        <begin position="128"/>
        <end position="149"/>
    </location>
</feature>
<feature type="transmembrane region" description="Helical" evidence="1">
    <location>
        <begin position="65"/>
        <end position="86"/>
    </location>
</feature>